<evidence type="ECO:0000256" key="6">
    <source>
        <dbReference type="ARBA" id="ARBA00022723"/>
    </source>
</evidence>
<feature type="binding site" evidence="10">
    <location>
        <position position="206"/>
    </location>
    <ligand>
        <name>[2Fe-2S] cluster</name>
        <dbReference type="ChEBI" id="CHEBI:190135"/>
    </ligand>
</feature>
<dbReference type="GO" id="GO:0005758">
    <property type="term" value="C:mitochondrial intermembrane space"/>
    <property type="evidence" value="ECO:0007669"/>
    <property type="project" value="UniProtKB-SubCell"/>
</dbReference>
<dbReference type="GO" id="GO:0051539">
    <property type="term" value="F:4 iron, 4 sulfur cluster binding"/>
    <property type="evidence" value="ECO:0007669"/>
    <property type="project" value="UniProtKB-KW"/>
</dbReference>
<dbReference type="Proteomes" id="UP000277580">
    <property type="component" value="Unassembled WGS sequence"/>
</dbReference>
<keyword evidence="7 10" id="KW-0408">Iron</keyword>
<feature type="domain" description="Anamorsin C-terminal" evidence="11">
    <location>
        <begin position="201"/>
        <end position="304"/>
    </location>
</feature>
<comment type="domain">
    <text evidence="10">The N-terminal domain has structural similarity with S-adenosyl-L-methionine-dependent methyltransferases, but does not bind S-adenosyl-L-methionine. It is required for correct assembly of the 2 Fe-S clusters.</text>
</comment>
<dbReference type="GO" id="GO:0009055">
    <property type="term" value="F:electron transfer activity"/>
    <property type="evidence" value="ECO:0007669"/>
    <property type="project" value="UniProtKB-UniRule"/>
</dbReference>
<keyword evidence="5 10" id="KW-0001">2Fe-2S</keyword>
<keyword evidence="4 10" id="KW-0963">Cytoplasm</keyword>
<evidence type="ECO:0000256" key="3">
    <source>
        <dbReference type="ARBA" id="ARBA00022485"/>
    </source>
</evidence>
<dbReference type="Pfam" id="PF05093">
    <property type="entry name" value="CIAPIN1"/>
    <property type="match status" value="1"/>
</dbReference>
<feature type="binding site" evidence="10">
    <location>
        <position position="217"/>
    </location>
    <ligand>
        <name>[2Fe-2S] cluster</name>
        <dbReference type="ChEBI" id="CHEBI:190135"/>
    </ligand>
</feature>
<evidence type="ECO:0000256" key="1">
    <source>
        <dbReference type="ARBA" id="ARBA00001966"/>
    </source>
</evidence>
<evidence type="ECO:0000256" key="8">
    <source>
        <dbReference type="ARBA" id="ARBA00023014"/>
    </source>
</evidence>
<evidence type="ECO:0000259" key="12">
    <source>
        <dbReference type="Pfam" id="PF16803"/>
    </source>
</evidence>
<feature type="region of interest" description="Fe-S binding site B" evidence="10">
    <location>
        <begin position="275"/>
        <end position="289"/>
    </location>
</feature>
<name>A0A3N4KNW1_9PEZI</name>
<evidence type="ECO:0000256" key="7">
    <source>
        <dbReference type="ARBA" id="ARBA00023004"/>
    </source>
</evidence>
<feature type="binding site" evidence="10">
    <location>
        <position position="220"/>
    </location>
    <ligand>
        <name>[2Fe-2S] cluster</name>
        <dbReference type="ChEBI" id="CHEBI:190135"/>
    </ligand>
</feature>
<feature type="binding site" evidence="10">
    <location>
        <position position="286"/>
    </location>
    <ligand>
        <name>[4Fe-4S] cluster</name>
        <dbReference type="ChEBI" id="CHEBI:49883"/>
    </ligand>
</feature>
<feature type="domain" description="Fe-S cluster assembly protein Dre2 N-terminal" evidence="12">
    <location>
        <begin position="25"/>
        <end position="146"/>
    </location>
</feature>
<dbReference type="GO" id="GO:0051537">
    <property type="term" value="F:2 iron, 2 sulfur cluster binding"/>
    <property type="evidence" value="ECO:0007669"/>
    <property type="project" value="UniProtKB-UniRule"/>
</dbReference>
<dbReference type="PANTHER" id="PTHR13273">
    <property type="entry name" value="ANAMORSIN"/>
    <property type="match status" value="1"/>
</dbReference>
<gene>
    <name evidence="13" type="ORF">P167DRAFT_554200</name>
</gene>
<proteinExistence type="inferred from homology"/>
<comment type="domain">
    <text evidence="10">The C-terminal domain binds 2 Fe-S clusters but is otherwise mostly in an intrinsically disordered conformation.</text>
</comment>
<dbReference type="InterPro" id="IPR031838">
    <property type="entry name" value="Dre2_N"/>
</dbReference>
<accession>A0A3N4KNW1</accession>
<dbReference type="PANTHER" id="PTHR13273:SF14">
    <property type="entry name" value="ANAMORSIN"/>
    <property type="match status" value="1"/>
</dbReference>
<keyword evidence="3 10" id="KW-0004">4Fe-4S</keyword>
<comment type="cofactor">
    <cofactor evidence="10">
        <name>[2Fe-2S] cluster</name>
        <dbReference type="ChEBI" id="CHEBI:190135"/>
    </cofactor>
</comment>
<evidence type="ECO:0000256" key="4">
    <source>
        <dbReference type="ARBA" id="ARBA00022490"/>
    </source>
</evidence>
<dbReference type="Gene3D" id="3.40.50.11000">
    <property type="entry name" value="Fe-S cluster assembly protein Dre2, N-terminal domain"/>
    <property type="match status" value="1"/>
</dbReference>
<comment type="similarity">
    <text evidence="2 10">Belongs to the anamorsin family.</text>
</comment>
<keyword evidence="9 10" id="KW-0496">Mitochondrion</keyword>
<dbReference type="InterPro" id="IPR046408">
    <property type="entry name" value="CIAPIN1"/>
</dbReference>
<dbReference type="OrthoDB" id="311633at2759"/>
<keyword evidence="6 10" id="KW-0479">Metal-binding</keyword>
<dbReference type="InParanoid" id="A0A3N4KNW1"/>
<protein>
    <submittedName>
        <fullName evidence="13">DUF689-domain-containing protein</fullName>
    </submittedName>
</protein>
<comment type="cofactor">
    <cofactor evidence="1 10">
        <name>[4Fe-4S] cluster</name>
        <dbReference type="ChEBI" id="CHEBI:49883"/>
    </cofactor>
</comment>
<feature type="binding site" evidence="10">
    <location>
        <position position="289"/>
    </location>
    <ligand>
        <name>[4Fe-4S] cluster</name>
        <dbReference type="ChEBI" id="CHEBI:49883"/>
    </ligand>
</feature>
<dbReference type="GO" id="GO:0016226">
    <property type="term" value="P:iron-sulfur cluster assembly"/>
    <property type="evidence" value="ECO:0007669"/>
    <property type="project" value="UniProtKB-UniRule"/>
</dbReference>
<evidence type="ECO:0000313" key="14">
    <source>
        <dbReference type="Proteomes" id="UP000277580"/>
    </source>
</evidence>
<dbReference type="AlphaFoldDB" id="A0A3N4KNW1"/>
<comment type="caution">
    <text evidence="10">Lacks conserved residue(s) required for the propagation of feature annotation.</text>
</comment>
<feature type="short sequence motif" description="Cx2C motif 2" evidence="10">
    <location>
        <begin position="286"/>
        <end position="289"/>
    </location>
</feature>
<sequence length="335" mass="35171">MSPPAVLVDTSSSDFSLPAPTPTGRTLLLCPPSISSTPALLESALSALPRDTTDVQMLDRLALGLVSLPPTTYTTVLLLSTPATATPEPSAPVLEKVFASMAPGAKWRSQNNTPVSADKLALLMAGFIVADDGSLVKPDTRSVPLKLRRKADGPATAVPKPVAAAPSGVGFIDFGDDLDDDDELIDEATLLDGDDLAAPIQQPAECRPKPGKRRRACKDCTCGLKEKLEEEDATQRSAADKALAAAKEKAAAGIKLNADDLAEIDFTVEGKASSCGSCYLGDAFRCAGCPYIGLPAFKPGEAIVLETDDHLVLGRGLQEEKRYNSTYTVTNCICI</sequence>
<feature type="binding site" evidence="10">
    <location>
        <position position="222"/>
    </location>
    <ligand>
        <name>[2Fe-2S] cluster</name>
        <dbReference type="ChEBI" id="CHEBI:190135"/>
    </ligand>
</feature>
<feature type="binding site" evidence="10">
    <location>
        <position position="278"/>
    </location>
    <ligand>
        <name>[4Fe-4S] cluster</name>
        <dbReference type="ChEBI" id="CHEBI:49883"/>
    </ligand>
</feature>
<feature type="short sequence motif" description="Cx2C motif 1" evidence="10">
    <location>
        <begin position="275"/>
        <end position="278"/>
    </location>
</feature>
<evidence type="ECO:0000259" key="11">
    <source>
        <dbReference type="Pfam" id="PF05093"/>
    </source>
</evidence>
<feature type="binding site" evidence="10">
    <location>
        <position position="275"/>
    </location>
    <ligand>
        <name>[4Fe-4S] cluster</name>
        <dbReference type="ChEBI" id="CHEBI:49883"/>
    </ligand>
</feature>
<feature type="region of interest" description="Fe-S binding site A" evidence="10">
    <location>
        <begin position="206"/>
        <end position="222"/>
    </location>
</feature>
<reference evidence="13 14" key="1">
    <citation type="journal article" date="2018" name="Nat. Ecol. Evol.">
        <title>Pezizomycetes genomes reveal the molecular basis of ectomycorrhizal truffle lifestyle.</title>
        <authorList>
            <person name="Murat C."/>
            <person name="Payen T."/>
            <person name="Noel B."/>
            <person name="Kuo A."/>
            <person name="Morin E."/>
            <person name="Chen J."/>
            <person name="Kohler A."/>
            <person name="Krizsan K."/>
            <person name="Balestrini R."/>
            <person name="Da Silva C."/>
            <person name="Montanini B."/>
            <person name="Hainaut M."/>
            <person name="Levati E."/>
            <person name="Barry K.W."/>
            <person name="Belfiori B."/>
            <person name="Cichocki N."/>
            <person name="Clum A."/>
            <person name="Dockter R.B."/>
            <person name="Fauchery L."/>
            <person name="Guy J."/>
            <person name="Iotti M."/>
            <person name="Le Tacon F."/>
            <person name="Lindquist E.A."/>
            <person name="Lipzen A."/>
            <person name="Malagnac F."/>
            <person name="Mello A."/>
            <person name="Molinier V."/>
            <person name="Miyauchi S."/>
            <person name="Poulain J."/>
            <person name="Riccioni C."/>
            <person name="Rubini A."/>
            <person name="Sitrit Y."/>
            <person name="Splivallo R."/>
            <person name="Traeger S."/>
            <person name="Wang M."/>
            <person name="Zifcakova L."/>
            <person name="Wipf D."/>
            <person name="Zambonelli A."/>
            <person name="Paolocci F."/>
            <person name="Nowrousian M."/>
            <person name="Ottonello S."/>
            <person name="Baldrian P."/>
            <person name="Spatafora J.W."/>
            <person name="Henrissat B."/>
            <person name="Nagy L.G."/>
            <person name="Aury J.M."/>
            <person name="Wincker P."/>
            <person name="Grigoriev I.V."/>
            <person name="Bonfante P."/>
            <person name="Martin F.M."/>
        </authorList>
    </citation>
    <scope>NUCLEOTIDE SEQUENCE [LARGE SCALE GENOMIC DNA]</scope>
    <source>
        <strain evidence="13 14">CCBAS932</strain>
    </source>
</reference>
<evidence type="ECO:0000256" key="10">
    <source>
        <dbReference type="HAMAP-Rule" id="MF_03115"/>
    </source>
</evidence>
<dbReference type="InterPro" id="IPR007785">
    <property type="entry name" value="Anamorsin"/>
</dbReference>
<comment type="subcellular location">
    <subcellularLocation>
        <location evidence="10">Cytoplasm</location>
    </subcellularLocation>
    <subcellularLocation>
        <location evidence="10">Mitochondrion intermembrane space</location>
    </subcellularLocation>
</comment>
<evidence type="ECO:0000256" key="2">
    <source>
        <dbReference type="ARBA" id="ARBA00008169"/>
    </source>
</evidence>
<comment type="domain">
    <text evidence="10">The twin Cx2C motifs are involved in the recognition by the mitochondrial MIA40-ERV1 disulfide relay system. The formation of 2 disulfide bonds in the Cx2C motifs through dithiol/disulfide exchange reactions effectively traps the protein in the mitochondrial intermembrane space.</text>
</comment>
<dbReference type="Pfam" id="PF16803">
    <property type="entry name" value="DRE2_N"/>
    <property type="match status" value="1"/>
</dbReference>
<dbReference type="EMBL" id="ML119138">
    <property type="protein sequence ID" value="RPB11099.1"/>
    <property type="molecule type" value="Genomic_DNA"/>
</dbReference>
<evidence type="ECO:0000256" key="9">
    <source>
        <dbReference type="ARBA" id="ARBA00023128"/>
    </source>
</evidence>
<dbReference type="GO" id="GO:0046872">
    <property type="term" value="F:metal ion binding"/>
    <property type="evidence" value="ECO:0007669"/>
    <property type="project" value="UniProtKB-KW"/>
</dbReference>
<dbReference type="HAMAP" id="MF_03115">
    <property type="entry name" value="Anamorsin"/>
    <property type="match status" value="1"/>
</dbReference>
<organism evidence="13 14">
    <name type="scientific">Morchella conica CCBAS932</name>
    <dbReference type="NCBI Taxonomy" id="1392247"/>
    <lineage>
        <taxon>Eukaryota</taxon>
        <taxon>Fungi</taxon>
        <taxon>Dikarya</taxon>
        <taxon>Ascomycota</taxon>
        <taxon>Pezizomycotina</taxon>
        <taxon>Pezizomycetes</taxon>
        <taxon>Pezizales</taxon>
        <taxon>Morchellaceae</taxon>
        <taxon>Morchella</taxon>
    </lineage>
</organism>
<keyword evidence="14" id="KW-1185">Reference proteome</keyword>
<dbReference type="STRING" id="1392247.A0A3N4KNW1"/>
<evidence type="ECO:0000256" key="5">
    <source>
        <dbReference type="ARBA" id="ARBA00022714"/>
    </source>
</evidence>
<evidence type="ECO:0000313" key="13">
    <source>
        <dbReference type="EMBL" id="RPB11099.1"/>
    </source>
</evidence>
<keyword evidence="8 10" id="KW-0411">Iron-sulfur</keyword>